<dbReference type="PANTHER" id="PTHR42755:SF1">
    <property type="entry name" value="3-DEOXY-D-MANNO-OCTULOSONIC ACID TRANSFERASE, MITOCHONDRIAL-RELATED"/>
    <property type="match status" value="1"/>
</dbReference>
<comment type="similarity">
    <text evidence="8">Belongs to the glycosyltransferase group 1 family.</text>
</comment>
<dbReference type="GO" id="GO:0009245">
    <property type="term" value="P:lipid A biosynthetic process"/>
    <property type="evidence" value="ECO:0007669"/>
    <property type="project" value="TreeGrafter"/>
</dbReference>
<dbReference type="GO" id="GO:0005886">
    <property type="term" value="C:plasma membrane"/>
    <property type="evidence" value="ECO:0007669"/>
    <property type="project" value="UniProtKB-SubCell"/>
</dbReference>
<reference evidence="10 11" key="1">
    <citation type="submission" date="2020-01" db="EMBL/GenBank/DDBJ databases">
        <authorList>
            <person name="Kim M."/>
        </authorList>
    </citation>
    <scope>NUCLEOTIDE SEQUENCE [LARGE SCALE GENOMIC DNA]</scope>
    <source>
        <strain evidence="10 11">BT10</strain>
    </source>
</reference>
<dbReference type="UniPathway" id="UPA00958"/>
<keyword evidence="4 8" id="KW-0808">Transferase</keyword>
<dbReference type="SUPFAM" id="SSF53756">
    <property type="entry name" value="UDP-Glycosyltransferase/glycogen phosphorylase"/>
    <property type="match status" value="1"/>
</dbReference>
<protein>
    <recommendedName>
        <fullName evidence="3 8">3-deoxy-D-manno-octulosonic acid transferase</fullName>
        <shortName evidence="8">Kdo transferase</shortName>
        <ecNumber evidence="2 8">2.4.99.12</ecNumber>
    </recommendedName>
    <alternativeName>
        <fullName evidence="5 8">Lipid IV(A) 3-deoxy-D-manno-octulosonic acid transferase</fullName>
    </alternativeName>
</protein>
<evidence type="ECO:0000256" key="3">
    <source>
        <dbReference type="ARBA" id="ARBA00019077"/>
    </source>
</evidence>
<name>A0A6P1NZ78_9BACT</name>
<evidence type="ECO:0000256" key="8">
    <source>
        <dbReference type="RuleBase" id="RU365103"/>
    </source>
</evidence>
<keyword evidence="11" id="KW-1185">Reference proteome</keyword>
<dbReference type="InterPro" id="IPR038107">
    <property type="entry name" value="Glycos_transf_N_sf"/>
</dbReference>
<dbReference type="AlphaFoldDB" id="A0A6P1NZ78"/>
<proteinExistence type="inferred from homology"/>
<organism evidence="10 11">
    <name type="scientific">Nibribacter ruber</name>
    <dbReference type="NCBI Taxonomy" id="2698458"/>
    <lineage>
        <taxon>Bacteria</taxon>
        <taxon>Pseudomonadati</taxon>
        <taxon>Bacteroidota</taxon>
        <taxon>Cytophagia</taxon>
        <taxon>Cytophagales</taxon>
        <taxon>Hymenobacteraceae</taxon>
        <taxon>Nibribacter</taxon>
    </lineage>
</organism>
<dbReference type="Proteomes" id="UP000464214">
    <property type="component" value="Chromosome"/>
</dbReference>
<dbReference type="GO" id="GO:0009244">
    <property type="term" value="P:lipopolysaccharide core region biosynthetic process"/>
    <property type="evidence" value="ECO:0007669"/>
    <property type="project" value="UniProtKB-UniRule"/>
</dbReference>
<comment type="catalytic activity">
    <reaction evidence="6 8">
        <text>lipid IVA (E. coli) + CMP-3-deoxy-beta-D-manno-octulosonate = alpha-Kdo-(2-&gt;6)-lipid IVA (E. coli) + CMP + H(+)</text>
        <dbReference type="Rhea" id="RHEA:28066"/>
        <dbReference type="ChEBI" id="CHEBI:15378"/>
        <dbReference type="ChEBI" id="CHEBI:58603"/>
        <dbReference type="ChEBI" id="CHEBI:60364"/>
        <dbReference type="ChEBI" id="CHEBI:60377"/>
        <dbReference type="ChEBI" id="CHEBI:85987"/>
        <dbReference type="EC" id="2.4.99.12"/>
    </reaction>
</comment>
<dbReference type="RefSeq" id="WP_160690559.1">
    <property type="nucleotide sequence ID" value="NZ_CP047897.1"/>
</dbReference>
<dbReference type="Gene3D" id="3.40.50.2000">
    <property type="entry name" value="Glycogen Phosphorylase B"/>
    <property type="match status" value="1"/>
</dbReference>
<comment type="function">
    <text evidence="8">Involved in lipopolysaccharide (LPS) biosynthesis. Catalyzes the transfer of 3-deoxy-D-manno-octulosonate (Kdo) residue(s) from CMP-Kdo to lipid IV(A), the tetraacyldisaccharide-1,4'-bisphosphate precursor of lipid A.</text>
</comment>
<evidence type="ECO:0000256" key="6">
    <source>
        <dbReference type="ARBA" id="ARBA00049183"/>
    </source>
</evidence>
<evidence type="ECO:0000259" key="9">
    <source>
        <dbReference type="Pfam" id="PF04413"/>
    </source>
</evidence>
<dbReference type="InterPro" id="IPR007507">
    <property type="entry name" value="Glycos_transf_N"/>
</dbReference>
<dbReference type="Pfam" id="PF04413">
    <property type="entry name" value="Glycos_transf_N"/>
    <property type="match status" value="1"/>
</dbReference>
<keyword evidence="8" id="KW-0448">Lipopolysaccharide biosynthesis</keyword>
<sequence length="418" mass="47338">MSLILYNAGIMAYGVGARLAAPFHKKAALWVKGQDNLLDRIGAAMKGNKKRVAWFHCASLGEFEQGRPLIEAFKEKYPKYKIVLTFFSPSGYEVRKNYAGADFVFYLPLDTADNAKKFVARVRPKVAFFIKYEFWHHYTKELKKRHIPFFSVSTIFRPNQIYFRSGGSFYCRILKRFSYFFTQNQESAELLAGIDINKVTLAGDTRMDRVLQTAANAAPIPLVDAFTLDRPVMVVGSSWPEDMKILLPFIQKHLDQVKFIIAPHEIKDKELQELEQQLAGKAIRFSQASSEKVGSFEVLLIDNIGMLSALYQYADYAYVGGAFGKGLHNTLEPAVFGPPLFFGPKYQKFQEALDLVEIGAAFPVKSTQELEATFNTLFNKPKQRAKIKENVTHYIHKQAGATGRILEALETWVPTPTT</sequence>
<evidence type="ECO:0000256" key="7">
    <source>
        <dbReference type="PIRSR" id="PIRSR639901-1"/>
    </source>
</evidence>
<dbReference type="KEGG" id="nib:GU926_07520"/>
<dbReference type="InterPro" id="IPR039901">
    <property type="entry name" value="Kdotransferase"/>
</dbReference>
<evidence type="ECO:0000256" key="4">
    <source>
        <dbReference type="ARBA" id="ARBA00022679"/>
    </source>
</evidence>
<evidence type="ECO:0000256" key="1">
    <source>
        <dbReference type="ARBA" id="ARBA00004713"/>
    </source>
</evidence>
<dbReference type="EC" id="2.4.99.12" evidence="2 8"/>
<dbReference type="PANTHER" id="PTHR42755">
    <property type="entry name" value="3-DEOXY-MANNO-OCTULOSONATE CYTIDYLYLTRANSFERASE"/>
    <property type="match status" value="1"/>
</dbReference>
<evidence type="ECO:0000313" key="11">
    <source>
        <dbReference type="Proteomes" id="UP000464214"/>
    </source>
</evidence>
<accession>A0A6P1NZ78</accession>
<dbReference type="Gene3D" id="3.40.50.11720">
    <property type="entry name" value="3-Deoxy-D-manno-octulosonic-acid transferase, N-terminal domain"/>
    <property type="match status" value="1"/>
</dbReference>
<comment type="subcellular location">
    <subcellularLocation>
        <location evidence="8">Cell membrane</location>
    </subcellularLocation>
</comment>
<comment type="pathway">
    <text evidence="1 8">Bacterial outer membrane biogenesis; LPS core biosynthesis.</text>
</comment>
<dbReference type="EMBL" id="CP047897">
    <property type="protein sequence ID" value="QHL87288.1"/>
    <property type="molecule type" value="Genomic_DNA"/>
</dbReference>
<evidence type="ECO:0000313" key="10">
    <source>
        <dbReference type="EMBL" id="QHL87288.1"/>
    </source>
</evidence>
<feature type="active site" description="Proton acceptor" evidence="7">
    <location>
        <position position="62"/>
    </location>
</feature>
<evidence type="ECO:0000256" key="5">
    <source>
        <dbReference type="ARBA" id="ARBA00031445"/>
    </source>
</evidence>
<evidence type="ECO:0000256" key="2">
    <source>
        <dbReference type="ARBA" id="ARBA00012621"/>
    </source>
</evidence>
<keyword evidence="8" id="KW-0472">Membrane</keyword>
<dbReference type="GO" id="GO:0043842">
    <property type="term" value="F:Kdo transferase activity"/>
    <property type="evidence" value="ECO:0007669"/>
    <property type="project" value="UniProtKB-EC"/>
</dbReference>
<feature type="domain" description="3-deoxy-D-manno-octulosonic-acid transferase N-terminal" evidence="9">
    <location>
        <begin position="38"/>
        <end position="208"/>
    </location>
</feature>
<gene>
    <name evidence="10" type="ORF">GU926_07520</name>
</gene>
<keyword evidence="8" id="KW-1003">Cell membrane</keyword>